<keyword evidence="12" id="KW-1185">Reference proteome</keyword>
<evidence type="ECO:0000256" key="5">
    <source>
        <dbReference type="ARBA" id="ARBA00023136"/>
    </source>
</evidence>
<accession>R7UWW6</accession>
<keyword evidence="6" id="KW-0915">Sodium</keyword>
<dbReference type="SUPFAM" id="SSF161070">
    <property type="entry name" value="SNF-like"/>
    <property type="match status" value="1"/>
</dbReference>
<dbReference type="PROSITE" id="PS00610">
    <property type="entry name" value="NA_NEUROTRAN_SYMP_1"/>
    <property type="match status" value="1"/>
</dbReference>
<keyword evidence="5 9" id="KW-0472">Membrane</keyword>
<evidence type="ECO:0000256" key="8">
    <source>
        <dbReference type="RuleBase" id="RU003732"/>
    </source>
</evidence>
<feature type="transmembrane region" description="Helical" evidence="9">
    <location>
        <begin position="428"/>
        <end position="450"/>
    </location>
</feature>
<dbReference type="OrthoDB" id="6581954at2759"/>
<proteinExistence type="inferred from homology"/>
<feature type="binding site" evidence="6">
    <location>
        <position position="334"/>
    </location>
    <ligand>
        <name>Na(+)</name>
        <dbReference type="ChEBI" id="CHEBI:29101"/>
        <label>1</label>
    </ligand>
</feature>
<feature type="transmembrane region" description="Helical" evidence="9">
    <location>
        <begin position="456"/>
        <end position="480"/>
    </location>
</feature>
<dbReference type="GO" id="GO:0015375">
    <property type="term" value="F:glycine:sodium symporter activity"/>
    <property type="evidence" value="ECO:0007669"/>
    <property type="project" value="TreeGrafter"/>
</dbReference>
<dbReference type="PANTHER" id="PTHR11616:SF240">
    <property type="entry name" value="BLOATED TUBULES, ISOFORM B-RELATED"/>
    <property type="match status" value="1"/>
</dbReference>
<feature type="binding site" evidence="6">
    <location>
        <position position="39"/>
    </location>
    <ligand>
        <name>Na(+)</name>
        <dbReference type="ChEBI" id="CHEBI:29101"/>
        <label>1</label>
    </ligand>
</feature>
<feature type="transmembrane region" description="Helical" evidence="9">
    <location>
        <begin position="180"/>
        <end position="198"/>
    </location>
</feature>
<dbReference type="EMBL" id="AMQN01000925">
    <property type="status" value="NOT_ANNOTATED_CDS"/>
    <property type="molecule type" value="Genomic_DNA"/>
</dbReference>
<keyword evidence="6" id="KW-0479">Metal-binding</keyword>
<dbReference type="GO" id="GO:0005886">
    <property type="term" value="C:plasma membrane"/>
    <property type="evidence" value="ECO:0007669"/>
    <property type="project" value="TreeGrafter"/>
</dbReference>
<feature type="binding site" evidence="6">
    <location>
        <position position="40"/>
    </location>
    <ligand>
        <name>Na(+)</name>
        <dbReference type="ChEBI" id="CHEBI:29101"/>
        <label>1</label>
    </ligand>
</feature>
<feature type="transmembrane region" description="Helical" evidence="9">
    <location>
        <begin position="58"/>
        <end position="78"/>
    </location>
</feature>
<evidence type="ECO:0000256" key="1">
    <source>
        <dbReference type="ARBA" id="ARBA00004141"/>
    </source>
</evidence>
<dbReference type="Proteomes" id="UP000014760">
    <property type="component" value="Unassembled WGS sequence"/>
</dbReference>
<dbReference type="PROSITE" id="PS50267">
    <property type="entry name" value="NA_NEUROTRAN_SYMP_3"/>
    <property type="match status" value="1"/>
</dbReference>
<reference evidence="10 12" key="2">
    <citation type="journal article" date="2013" name="Nature">
        <title>Insights into bilaterian evolution from three spiralian genomes.</title>
        <authorList>
            <person name="Simakov O."/>
            <person name="Marletaz F."/>
            <person name="Cho S.J."/>
            <person name="Edsinger-Gonzales E."/>
            <person name="Havlak P."/>
            <person name="Hellsten U."/>
            <person name="Kuo D.H."/>
            <person name="Larsson T."/>
            <person name="Lv J."/>
            <person name="Arendt D."/>
            <person name="Savage R."/>
            <person name="Osoegawa K."/>
            <person name="de Jong P."/>
            <person name="Grimwood J."/>
            <person name="Chapman J.A."/>
            <person name="Shapiro H."/>
            <person name="Aerts A."/>
            <person name="Otillar R.P."/>
            <person name="Terry A.Y."/>
            <person name="Boore J.L."/>
            <person name="Grigoriev I.V."/>
            <person name="Lindberg D.R."/>
            <person name="Seaver E.C."/>
            <person name="Weisblat D.A."/>
            <person name="Putnam N.H."/>
            <person name="Rokhsar D.S."/>
        </authorList>
    </citation>
    <scope>NUCLEOTIDE SEQUENCE</scope>
    <source>
        <strain evidence="10 12">I ESC-2004</strain>
    </source>
</reference>
<reference evidence="12" key="1">
    <citation type="submission" date="2012-12" db="EMBL/GenBank/DDBJ databases">
        <authorList>
            <person name="Hellsten U."/>
            <person name="Grimwood J."/>
            <person name="Chapman J.A."/>
            <person name="Shapiro H."/>
            <person name="Aerts A."/>
            <person name="Otillar R.P."/>
            <person name="Terry A.Y."/>
            <person name="Boore J.L."/>
            <person name="Simakov O."/>
            <person name="Marletaz F."/>
            <person name="Cho S.-J."/>
            <person name="Edsinger-Gonzales E."/>
            <person name="Havlak P."/>
            <person name="Kuo D.-H."/>
            <person name="Larsson T."/>
            <person name="Lv J."/>
            <person name="Arendt D."/>
            <person name="Savage R."/>
            <person name="Osoegawa K."/>
            <person name="de Jong P."/>
            <person name="Lindberg D.R."/>
            <person name="Seaver E.C."/>
            <person name="Weisblat D.A."/>
            <person name="Putnam N.H."/>
            <person name="Grigoriev I.V."/>
            <person name="Rokhsar D.S."/>
        </authorList>
    </citation>
    <scope>NUCLEOTIDE SEQUENCE</scope>
    <source>
        <strain evidence="12">I ESC-2004</strain>
    </source>
</reference>
<dbReference type="PRINTS" id="PR00176">
    <property type="entry name" value="NANEUSMPORT"/>
</dbReference>
<dbReference type="AlphaFoldDB" id="R7UWW6"/>
<name>R7UWW6_CAPTE</name>
<keyword evidence="2 8" id="KW-0813">Transport</keyword>
<feature type="binding site" evidence="6">
    <location>
        <position position="37"/>
    </location>
    <ligand>
        <name>Na(+)</name>
        <dbReference type="ChEBI" id="CHEBI:29101"/>
        <label>1</label>
    </ligand>
</feature>
<feature type="disulfide bond" evidence="7">
    <location>
        <begin position="142"/>
        <end position="151"/>
    </location>
</feature>
<dbReference type="HOGENOM" id="CLU_006855_9_5_1"/>
<dbReference type="GO" id="GO:0046872">
    <property type="term" value="F:metal ion binding"/>
    <property type="evidence" value="ECO:0007669"/>
    <property type="project" value="UniProtKB-KW"/>
</dbReference>
<evidence type="ECO:0000313" key="12">
    <source>
        <dbReference type="Proteomes" id="UP000014760"/>
    </source>
</evidence>
<feature type="transmembrane region" description="Helical" evidence="9">
    <location>
        <begin position="218"/>
        <end position="237"/>
    </location>
</feature>
<feature type="transmembrane region" description="Helical" evidence="9">
    <location>
        <begin position="246"/>
        <end position="267"/>
    </location>
</feature>
<comment type="subcellular location">
    <subcellularLocation>
        <location evidence="1">Membrane</location>
        <topology evidence="1">Multi-pass membrane protein</topology>
    </subcellularLocation>
</comment>
<evidence type="ECO:0000256" key="4">
    <source>
        <dbReference type="ARBA" id="ARBA00022989"/>
    </source>
</evidence>
<feature type="binding site" evidence="6">
    <location>
        <position position="44"/>
    </location>
    <ligand>
        <name>Na(+)</name>
        <dbReference type="ChEBI" id="CHEBI:29101"/>
        <label>2</label>
    </ligand>
</feature>
<dbReference type="InterPro" id="IPR000175">
    <property type="entry name" value="Na/ntran_symport"/>
</dbReference>
<evidence type="ECO:0000256" key="7">
    <source>
        <dbReference type="PIRSR" id="PIRSR600175-2"/>
    </source>
</evidence>
<feature type="transmembrane region" description="Helical" evidence="9">
    <location>
        <begin position="98"/>
        <end position="127"/>
    </location>
</feature>
<feature type="transmembrane region" description="Helical" evidence="9">
    <location>
        <begin position="295"/>
        <end position="316"/>
    </location>
</feature>
<dbReference type="EMBL" id="KB297234">
    <property type="protein sequence ID" value="ELU10824.1"/>
    <property type="molecule type" value="Genomic_DNA"/>
</dbReference>
<feature type="transmembrane region" description="Helical" evidence="9">
    <location>
        <begin position="328"/>
        <end position="349"/>
    </location>
</feature>
<keyword evidence="8" id="KW-0769">Symport</keyword>
<evidence type="ECO:0000256" key="9">
    <source>
        <dbReference type="SAM" id="Phobius"/>
    </source>
</evidence>
<evidence type="ECO:0000256" key="6">
    <source>
        <dbReference type="PIRSR" id="PIRSR600175-1"/>
    </source>
</evidence>
<comment type="similarity">
    <text evidence="8">Belongs to the sodium:neurotransmitter symporter (SNF) (TC 2.A.22) family.</text>
</comment>
<sequence length="592" mass="66504">MHVIFFFSQRVDPAQEEGEEERETWSHPAEFILSCLGYAVGLGNVWKFPYMCFNNGGGAFLIPYAVMLVVVGVPAFFMEMSMGQYFSSGPATLWANTPLFYGMGIGMCLITSMLVIFLTMVMGYALLFMGESFRKRLPWDSCQNDFNTPMCFNKREARPCENDGGIWVNQTCYNQTYWKYANITYVCYLIMSSMYWLLGFRKGMLGLSAGIEETGEMKWELVVAFLAGWILIFICVIKGIKSSGKVVYFTAIFPYVILTILLVRGLLLEGAIDGVKYYIKPDYSKLTEPKIWADAAGQIFFSLSVGSGGLMTFSSYNKFSNNIYRDALVVSVANCLTSFYAGFAIFAILGHMAFILDREIEDVAVEGSTLAFVAYPTIVAEMPLSQLWSFLFFFMLITLALDSLFAGMETVLTAVADTFPKTRKHKTWLALGFSVLFFALGLPMCTQGGVYWLNLIAYYATGWCIILIGMLEVIIFGWIYGADHVMKYIREMTGVKLWCHWWVAWKIITPAALLVILIFNLAIFTPLAFGPYTLPTWAQALGWLMALAAPAVVVIAAIVSIVRSYYNPKFDGMSLSKVRVRSRMPLLCLIPV</sequence>
<dbReference type="EnsemblMetazoa" id="CapteT115534">
    <property type="protein sequence ID" value="CapteP115534"/>
    <property type="gene ID" value="CapteG115534"/>
</dbReference>
<evidence type="ECO:0000256" key="2">
    <source>
        <dbReference type="ARBA" id="ARBA00022448"/>
    </source>
</evidence>
<evidence type="ECO:0000256" key="3">
    <source>
        <dbReference type="ARBA" id="ARBA00022692"/>
    </source>
</evidence>
<dbReference type="PANTHER" id="PTHR11616">
    <property type="entry name" value="SODIUM/CHLORIDE DEPENDENT TRANSPORTER"/>
    <property type="match status" value="1"/>
</dbReference>
<organism evidence="10">
    <name type="scientific">Capitella teleta</name>
    <name type="common">Polychaete worm</name>
    <dbReference type="NCBI Taxonomy" id="283909"/>
    <lineage>
        <taxon>Eukaryota</taxon>
        <taxon>Metazoa</taxon>
        <taxon>Spiralia</taxon>
        <taxon>Lophotrochozoa</taxon>
        <taxon>Annelida</taxon>
        <taxon>Polychaeta</taxon>
        <taxon>Sedentaria</taxon>
        <taxon>Scolecida</taxon>
        <taxon>Capitellidae</taxon>
        <taxon>Capitella</taxon>
    </lineage>
</organism>
<dbReference type="Pfam" id="PF00209">
    <property type="entry name" value="SNF"/>
    <property type="match status" value="1"/>
</dbReference>
<reference evidence="11" key="3">
    <citation type="submission" date="2015-06" db="UniProtKB">
        <authorList>
            <consortium name="EnsemblMetazoa"/>
        </authorList>
    </citation>
    <scope>IDENTIFICATION</scope>
</reference>
<keyword evidence="4 9" id="KW-1133">Transmembrane helix</keyword>
<feature type="binding site" evidence="6">
    <location>
        <position position="402"/>
    </location>
    <ligand>
        <name>Na(+)</name>
        <dbReference type="ChEBI" id="CHEBI:29101"/>
        <label>1</label>
    </ligand>
</feature>
<gene>
    <name evidence="10" type="ORF">CAPTEDRAFT_115534</name>
</gene>
<keyword evidence="7" id="KW-1015">Disulfide bond</keyword>
<feature type="binding site" evidence="6">
    <location>
        <position position="302"/>
    </location>
    <ligand>
        <name>Na(+)</name>
        <dbReference type="ChEBI" id="CHEBI:29101"/>
        <label>1</label>
    </ligand>
</feature>
<dbReference type="InterPro" id="IPR037272">
    <property type="entry name" value="SNS_sf"/>
</dbReference>
<feature type="transmembrane region" description="Helical" evidence="9">
    <location>
        <begin position="543"/>
        <end position="566"/>
    </location>
</feature>
<evidence type="ECO:0000313" key="10">
    <source>
        <dbReference type="EMBL" id="ELU10824.1"/>
    </source>
</evidence>
<feature type="transmembrane region" description="Helical" evidence="9">
    <location>
        <begin position="501"/>
        <end position="523"/>
    </location>
</feature>
<feature type="binding site" evidence="6">
    <location>
        <position position="403"/>
    </location>
    <ligand>
        <name>Na(+)</name>
        <dbReference type="ChEBI" id="CHEBI:29101"/>
        <label>1</label>
    </ligand>
</feature>
<dbReference type="OMA" id="YLFTLMD"/>
<keyword evidence="3 8" id="KW-0812">Transmembrane</keyword>
<protein>
    <recommendedName>
        <fullName evidence="8">Transporter</fullName>
    </recommendedName>
</protein>
<evidence type="ECO:0000313" key="11">
    <source>
        <dbReference type="EnsemblMetazoa" id="CapteP115534"/>
    </source>
</evidence>
<feature type="binding site" evidence="6">
    <location>
        <position position="399"/>
    </location>
    <ligand>
        <name>Na(+)</name>
        <dbReference type="ChEBI" id="CHEBI:29101"/>
        <label>1</label>
    </ligand>
</feature>
<feature type="transmembrane region" description="Helical" evidence="9">
    <location>
        <begin position="390"/>
        <end position="416"/>
    </location>
</feature>